<feature type="transmembrane region" description="Helical" evidence="5">
    <location>
        <begin position="240"/>
        <end position="269"/>
    </location>
</feature>
<comment type="subcellular location">
    <subcellularLocation>
        <location evidence="1">Membrane</location>
        <topology evidence="1">Multi-pass membrane protein</topology>
    </subcellularLocation>
</comment>
<feature type="transmembrane region" description="Helical" evidence="5">
    <location>
        <begin position="71"/>
        <end position="89"/>
    </location>
</feature>
<feature type="domain" description="O-antigen ligase-related" evidence="6">
    <location>
        <begin position="241"/>
        <end position="377"/>
    </location>
</feature>
<feature type="transmembrane region" description="Helical" evidence="5">
    <location>
        <begin position="210"/>
        <end position="228"/>
    </location>
</feature>
<evidence type="ECO:0000256" key="5">
    <source>
        <dbReference type="SAM" id="Phobius"/>
    </source>
</evidence>
<feature type="transmembrane region" description="Helical" evidence="5">
    <location>
        <begin position="95"/>
        <end position="117"/>
    </location>
</feature>
<organism evidence="7 8">
    <name type="scientific">Microbacterium gawkjiense</name>
    <dbReference type="NCBI Taxonomy" id="3067309"/>
    <lineage>
        <taxon>Bacteria</taxon>
        <taxon>Bacillati</taxon>
        <taxon>Actinomycetota</taxon>
        <taxon>Actinomycetes</taxon>
        <taxon>Micrococcales</taxon>
        <taxon>Microbacteriaceae</taxon>
        <taxon>Microbacterium</taxon>
    </lineage>
</organism>
<feature type="transmembrane region" description="Helical" evidence="5">
    <location>
        <begin position="129"/>
        <end position="150"/>
    </location>
</feature>
<dbReference type="InterPro" id="IPR007016">
    <property type="entry name" value="O-antigen_ligase-rel_domated"/>
</dbReference>
<feature type="transmembrane region" description="Helical" evidence="5">
    <location>
        <begin position="12"/>
        <end position="33"/>
    </location>
</feature>
<feature type="transmembrane region" description="Helical" evidence="5">
    <location>
        <begin position="365"/>
        <end position="385"/>
    </location>
</feature>
<keyword evidence="4 5" id="KW-0472">Membrane</keyword>
<evidence type="ECO:0000256" key="3">
    <source>
        <dbReference type="ARBA" id="ARBA00022989"/>
    </source>
</evidence>
<evidence type="ECO:0000256" key="1">
    <source>
        <dbReference type="ARBA" id="ARBA00004141"/>
    </source>
</evidence>
<feature type="transmembrane region" description="Helical" evidence="5">
    <location>
        <begin position="156"/>
        <end position="175"/>
    </location>
</feature>
<evidence type="ECO:0000256" key="4">
    <source>
        <dbReference type="ARBA" id="ARBA00023136"/>
    </source>
</evidence>
<feature type="transmembrane region" description="Helical" evidence="5">
    <location>
        <begin position="397"/>
        <end position="421"/>
    </location>
</feature>
<dbReference type="RefSeq" id="WP_311861553.1">
    <property type="nucleotide sequence ID" value="NZ_JAUZVV010000001.1"/>
</dbReference>
<sequence length="472" mass="48331">MTSPRSRFRDVLPPVIVVLIGGAAYFTGIVQLIPIAIALALFSVVVSSQSSALAAAFASIVLPLSYLDLPGALRVLQPFVVLPLLVFALRGRLRIPNWLGLGPIVVGAAFVAYSSIVAATTPFGPPEAALVWVVSLAVAFVVVPSCSGVAFDVRPILAVLAVLSCIYGLVAILEFTTRSNALSGFFAASPVGLSQKWDAYRSMTSIGHPLLNGTVFAVCASGGLSALLQTGRLRWLVVTGIPLLAVFTTGSRSAVLACVAGSSVAILCLLLSRARGPRGRAFVAVIAGAVVLAVAGSGFLVESGRGVVEASGSAQLRFDYLQLLAPLVAISNGLGTGAGLSHSALLAVGGAYAQYPLESSALQALVSLGVPGFSLLVIAVGWIMIASARRGAVIGPAMFAAYVVAASGFNLLEAFPAALVIPMTALSLSIMEAQSFGREPDATPGPHLIPGATRRGVRLRAGLPARPEGEML</sequence>
<accession>A0ABU3GDG4</accession>
<evidence type="ECO:0000313" key="8">
    <source>
        <dbReference type="Proteomes" id="UP001251849"/>
    </source>
</evidence>
<dbReference type="EMBL" id="JAUZVV010000001">
    <property type="protein sequence ID" value="MDT3316725.1"/>
    <property type="molecule type" value="Genomic_DNA"/>
</dbReference>
<comment type="caution">
    <text evidence="7">The sequence shown here is derived from an EMBL/GenBank/DDBJ whole genome shotgun (WGS) entry which is preliminary data.</text>
</comment>
<evidence type="ECO:0000313" key="7">
    <source>
        <dbReference type="EMBL" id="MDT3316725.1"/>
    </source>
</evidence>
<keyword evidence="8" id="KW-1185">Reference proteome</keyword>
<keyword evidence="2 5" id="KW-0812">Transmembrane</keyword>
<feature type="transmembrane region" description="Helical" evidence="5">
    <location>
        <begin position="39"/>
        <end position="64"/>
    </location>
</feature>
<dbReference type="Proteomes" id="UP001251849">
    <property type="component" value="Unassembled WGS sequence"/>
</dbReference>
<evidence type="ECO:0000259" key="6">
    <source>
        <dbReference type="Pfam" id="PF04932"/>
    </source>
</evidence>
<keyword evidence="3 5" id="KW-1133">Transmembrane helix</keyword>
<dbReference type="Pfam" id="PF04932">
    <property type="entry name" value="Wzy_C"/>
    <property type="match status" value="1"/>
</dbReference>
<evidence type="ECO:0000256" key="2">
    <source>
        <dbReference type="ARBA" id="ARBA00022692"/>
    </source>
</evidence>
<protein>
    <submittedName>
        <fullName evidence="7">O-antigen ligase family protein</fullName>
    </submittedName>
</protein>
<reference evidence="7 8" key="1">
    <citation type="submission" date="2023-08" db="EMBL/GenBank/DDBJ databases">
        <title>Microbacterium aquilitoris sp. nov. and Microbacterium gwkjibeachense sp. nov., isolated from beach.</title>
        <authorList>
            <person name="Lee S.D."/>
            <person name="Yang H."/>
            <person name="Kim I."/>
        </authorList>
    </citation>
    <scope>NUCLEOTIDE SEQUENCE [LARGE SCALE GENOMIC DNA]</scope>
    <source>
        <strain evidence="7 8">KSW4-11</strain>
    </source>
</reference>
<feature type="transmembrane region" description="Helical" evidence="5">
    <location>
        <begin position="281"/>
        <end position="300"/>
    </location>
</feature>
<keyword evidence="7" id="KW-0436">Ligase</keyword>
<gene>
    <name evidence="7" type="ORF">Q9S71_07785</name>
</gene>
<name>A0ABU3GDG4_9MICO</name>
<dbReference type="GO" id="GO:0016874">
    <property type="term" value="F:ligase activity"/>
    <property type="evidence" value="ECO:0007669"/>
    <property type="project" value="UniProtKB-KW"/>
</dbReference>
<proteinExistence type="predicted"/>